<dbReference type="GO" id="GO:0006729">
    <property type="term" value="P:tetrahydrobiopterin biosynthetic process"/>
    <property type="evidence" value="ECO:0007669"/>
    <property type="project" value="InterPro"/>
</dbReference>
<keyword evidence="4" id="KW-0456">Lyase</keyword>
<dbReference type="Pfam" id="PF01329">
    <property type="entry name" value="Pterin_4a"/>
    <property type="match status" value="1"/>
</dbReference>
<evidence type="ECO:0000256" key="3">
    <source>
        <dbReference type="ARBA" id="ARBA00013252"/>
    </source>
</evidence>
<accession>A0A4Y9ZE40</accession>
<dbReference type="GO" id="GO:0008124">
    <property type="term" value="F:4-alpha-hydroxytetrahydrobiopterin dehydratase activity"/>
    <property type="evidence" value="ECO:0007669"/>
    <property type="project" value="UniProtKB-EC"/>
</dbReference>
<dbReference type="Proteomes" id="UP000298327">
    <property type="component" value="Unassembled WGS sequence"/>
</dbReference>
<dbReference type="OrthoDB" id="3263285at2759"/>
<dbReference type="InterPro" id="IPR036428">
    <property type="entry name" value="PCD_sf"/>
</dbReference>
<dbReference type="SUPFAM" id="SSF55248">
    <property type="entry name" value="PCD-like"/>
    <property type="match status" value="1"/>
</dbReference>
<evidence type="ECO:0000256" key="5">
    <source>
        <dbReference type="SAM" id="MobiDB-lite"/>
    </source>
</evidence>
<reference evidence="6 7" key="1">
    <citation type="submission" date="2019-02" db="EMBL/GenBank/DDBJ databases">
        <title>Genome sequencing of the rare red list fungi Dentipellis fragilis.</title>
        <authorList>
            <person name="Buettner E."/>
            <person name="Kellner H."/>
        </authorList>
    </citation>
    <scope>NUCLEOTIDE SEQUENCE [LARGE SCALE GENOMIC DNA]</scope>
    <source>
        <strain evidence="6 7">DSM 105465</strain>
    </source>
</reference>
<dbReference type="EC" id="4.2.1.96" evidence="3"/>
<sequence length="271" mass="30792">MSSRRLSQLVQTSLRSVSPKHAFTPSRTWASLRTIQSAHIHTPSRREAPSGNRPFQRHGEGEIEPSSIDSLSPPPALPLLSPPVGYRPLVITDDDIVRYIQPLYHRGWGIRISKTQPPRFVPVLNKTFKFRDDRALLDFVASVGRQMVEANHHPTITFTYNKLVMSLETHQAYLPSTSSDGSREIIKTRGITLKDIHMAYQAEHLYDELCEETDWDWTYPIRPATERPTSIHDLVASWGNVLEGSPGHVGEKVFIGAKQHHQQFLQHAAWI</sequence>
<dbReference type="AlphaFoldDB" id="A0A4Y9ZE40"/>
<gene>
    <name evidence="6" type="ORF">EVG20_g871</name>
</gene>
<dbReference type="Gene3D" id="3.30.1360.20">
    <property type="entry name" value="Transcriptional coactivator/pterin dehydratase"/>
    <property type="match status" value="1"/>
</dbReference>
<comment type="catalytic activity">
    <reaction evidence="1">
        <text>(4aS,6R)-4a-hydroxy-L-erythro-5,6,7,8-tetrahydrobiopterin = (6R)-L-erythro-6,7-dihydrobiopterin + H2O</text>
        <dbReference type="Rhea" id="RHEA:11920"/>
        <dbReference type="ChEBI" id="CHEBI:15377"/>
        <dbReference type="ChEBI" id="CHEBI:15642"/>
        <dbReference type="ChEBI" id="CHEBI:43120"/>
        <dbReference type="EC" id="4.2.1.96"/>
    </reaction>
</comment>
<organism evidence="6 7">
    <name type="scientific">Dentipellis fragilis</name>
    <dbReference type="NCBI Taxonomy" id="205917"/>
    <lineage>
        <taxon>Eukaryota</taxon>
        <taxon>Fungi</taxon>
        <taxon>Dikarya</taxon>
        <taxon>Basidiomycota</taxon>
        <taxon>Agaricomycotina</taxon>
        <taxon>Agaricomycetes</taxon>
        <taxon>Russulales</taxon>
        <taxon>Hericiaceae</taxon>
        <taxon>Dentipellis</taxon>
    </lineage>
</organism>
<evidence type="ECO:0000256" key="4">
    <source>
        <dbReference type="ARBA" id="ARBA00023239"/>
    </source>
</evidence>
<protein>
    <recommendedName>
        <fullName evidence="3">4a-hydroxytetrahydrobiopterin dehydratase</fullName>
        <ecNumber evidence="3">4.2.1.96</ecNumber>
    </recommendedName>
</protein>
<dbReference type="InterPro" id="IPR001533">
    <property type="entry name" value="Pterin_deHydtase"/>
</dbReference>
<keyword evidence="7" id="KW-1185">Reference proteome</keyword>
<evidence type="ECO:0000313" key="7">
    <source>
        <dbReference type="Proteomes" id="UP000298327"/>
    </source>
</evidence>
<comment type="similarity">
    <text evidence="2">Belongs to the pterin-4-alpha-carbinolamine dehydratase family.</text>
</comment>
<evidence type="ECO:0000256" key="1">
    <source>
        <dbReference type="ARBA" id="ARBA00001554"/>
    </source>
</evidence>
<feature type="region of interest" description="Disordered" evidence="5">
    <location>
        <begin position="40"/>
        <end position="74"/>
    </location>
</feature>
<evidence type="ECO:0000256" key="2">
    <source>
        <dbReference type="ARBA" id="ARBA00006472"/>
    </source>
</evidence>
<name>A0A4Y9ZE40_9AGAM</name>
<dbReference type="STRING" id="205917.A0A4Y9ZE40"/>
<evidence type="ECO:0000313" key="6">
    <source>
        <dbReference type="EMBL" id="TFY72133.1"/>
    </source>
</evidence>
<proteinExistence type="inferred from homology"/>
<dbReference type="EMBL" id="SEOQ01000024">
    <property type="protein sequence ID" value="TFY72133.1"/>
    <property type="molecule type" value="Genomic_DNA"/>
</dbReference>
<comment type="caution">
    <text evidence="6">The sequence shown here is derived from an EMBL/GenBank/DDBJ whole genome shotgun (WGS) entry which is preliminary data.</text>
</comment>